<name>A0A0F9RPX1_9ZZZZ</name>
<proteinExistence type="predicted"/>
<reference evidence="1" key="1">
    <citation type="journal article" date="2015" name="Nature">
        <title>Complex archaea that bridge the gap between prokaryotes and eukaryotes.</title>
        <authorList>
            <person name="Spang A."/>
            <person name="Saw J.H."/>
            <person name="Jorgensen S.L."/>
            <person name="Zaremba-Niedzwiedzka K."/>
            <person name="Martijn J."/>
            <person name="Lind A.E."/>
            <person name="van Eijk R."/>
            <person name="Schleper C."/>
            <person name="Guy L."/>
            <person name="Ettema T.J."/>
        </authorList>
    </citation>
    <scope>NUCLEOTIDE SEQUENCE</scope>
</reference>
<protein>
    <submittedName>
        <fullName evidence="1">Uncharacterized protein</fullName>
    </submittedName>
</protein>
<comment type="caution">
    <text evidence="1">The sequence shown here is derived from an EMBL/GenBank/DDBJ whole genome shotgun (WGS) entry which is preliminary data.</text>
</comment>
<evidence type="ECO:0000313" key="1">
    <source>
        <dbReference type="EMBL" id="KKN19343.1"/>
    </source>
</evidence>
<accession>A0A0F9RPX1</accession>
<organism evidence="1">
    <name type="scientific">marine sediment metagenome</name>
    <dbReference type="NCBI Taxonomy" id="412755"/>
    <lineage>
        <taxon>unclassified sequences</taxon>
        <taxon>metagenomes</taxon>
        <taxon>ecological metagenomes</taxon>
    </lineage>
</organism>
<gene>
    <name evidence="1" type="ORF">LCGC14_0946780</name>
</gene>
<dbReference type="AlphaFoldDB" id="A0A0F9RPX1"/>
<dbReference type="EMBL" id="LAZR01003345">
    <property type="protein sequence ID" value="KKN19343.1"/>
    <property type="molecule type" value="Genomic_DNA"/>
</dbReference>
<sequence length="32" mass="3720">MTRLFAIVIIIFAGIRIGYLIDKIRRKINEGD</sequence>